<keyword evidence="1" id="KW-0732">Signal</keyword>
<evidence type="ECO:0000313" key="2">
    <source>
        <dbReference type="EMBL" id="KAL3811762.1"/>
    </source>
</evidence>
<dbReference type="AlphaFoldDB" id="A0ABD3RHF1"/>
<reference evidence="2 3" key="1">
    <citation type="submission" date="2024-10" db="EMBL/GenBank/DDBJ databases">
        <title>Updated reference genomes for cyclostephanoid diatoms.</title>
        <authorList>
            <person name="Roberts W.R."/>
            <person name="Alverson A.J."/>
        </authorList>
    </citation>
    <scope>NUCLEOTIDE SEQUENCE [LARGE SCALE GENOMIC DNA]</scope>
    <source>
        <strain evidence="2 3">AJA228-03</strain>
    </source>
</reference>
<keyword evidence="3" id="KW-1185">Reference proteome</keyword>
<gene>
    <name evidence="2" type="ORF">ACHAXA_008036</name>
</gene>
<proteinExistence type="predicted"/>
<accession>A0ABD3RHF1</accession>
<evidence type="ECO:0000256" key="1">
    <source>
        <dbReference type="SAM" id="SignalP"/>
    </source>
</evidence>
<comment type="caution">
    <text evidence="2">The sequence shown here is derived from an EMBL/GenBank/DDBJ whole genome shotgun (WGS) entry which is preliminary data.</text>
</comment>
<dbReference type="EMBL" id="JALLPB020000237">
    <property type="protein sequence ID" value="KAL3811762.1"/>
    <property type="molecule type" value="Genomic_DNA"/>
</dbReference>
<protein>
    <submittedName>
        <fullName evidence="2">Uncharacterized protein</fullName>
    </submittedName>
</protein>
<dbReference type="Proteomes" id="UP001530377">
    <property type="component" value="Unassembled WGS sequence"/>
</dbReference>
<organism evidence="2 3">
    <name type="scientific">Cyclostephanos tholiformis</name>
    <dbReference type="NCBI Taxonomy" id="382380"/>
    <lineage>
        <taxon>Eukaryota</taxon>
        <taxon>Sar</taxon>
        <taxon>Stramenopiles</taxon>
        <taxon>Ochrophyta</taxon>
        <taxon>Bacillariophyta</taxon>
        <taxon>Coscinodiscophyceae</taxon>
        <taxon>Thalassiosirophycidae</taxon>
        <taxon>Stephanodiscales</taxon>
        <taxon>Stephanodiscaceae</taxon>
        <taxon>Cyclostephanos</taxon>
    </lineage>
</organism>
<evidence type="ECO:0000313" key="3">
    <source>
        <dbReference type="Proteomes" id="UP001530377"/>
    </source>
</evidence>
<feature type="chain" id="PRO_5044836220" evidence="1">
    <location>
        <begin position="28"/>
        <end position="360"/>
    </location>
</feature>
<name>A0ABD3RHF1_9STRA</name>
<sequence length="360" mass="40432">MSVKKLKVGLCVLLVVIIVKLNHDSRSLAPTLLQGLTLPLGLGLRRTTRRGGGILTIHSGCRMSKWVYPSSPKVEKYGCKVHPTPGPDISQLLYIPSQLEENDTVFVPLTEVERFVNDMLDGLSTNIVVISGNWMDVEPPSNTAIYKLLTNPHVLKWFAQNLPKYGGANPFHPKIAPFPYGLLEAGTNPIFPAYKEILFGNIQNGSNKTNFIFAGPLGKHGNGKRTSIPQRELMRPRDYFLQMSKSTYVLSPDGDRPECYRHYEAIGLGTVPITELDPFFFRHLGSSGSNGPVIFGNKIWNLTVLENELDPNPFVKRSMIWEDYWMDWVDDVVGFRLHWNTFESGNGLTDFENSLLVLLD</sequence>
<feature type="signal peptide" evidence="1">
    <location>
        <begin position="1"/>
        <end position="27"/>
    </location>
</feature>